<sequence>MSPEEKMRASAARYVRHGEQVHAVIGAQTKNPYLVVLVGFWYLLFNRYRMIVVTSERIAVLDADKVSFKRPRAVLYEHHRDTQLGPAAGRFWHKADFGDETLYVHRRFFNEIAKADLAVLG</sequence>
<comment type="caution">
    <text evidence="1">The sequence shown here is derived from an EMBL/GenBank/DDBJ whole genome shotgun (WGS) entry which is preliminary data.</text>
</comment>
<dbReference type="OrthoDB" id="3693511at2"/>
<dbReference type="RefSeq" id="WP_145854022.1">
    <property type="nucleotide sequence ID" value="NZ_RPFW01000003.1"/>
</dbReference>
<organism evidence="1 2">
    <name type="scientific">Trebonia kvetii</name>
    <dbReference type="NCBI Taxonomy" id="2480626"/>
    <lineage>
        <taxon>Bacteria</taxon>
        <taxon>Bacillati</taxon>
        <taxon>Actinomycetota</taxon>
        <taxon>Actinomycetes</taxon>
        <taxon>Streptosporangiales</taxon>
        <taxon>Treboniaceae</taxon>
        <taxon>Trebonia</taxon>
    </lineage>
</organism>
<dbReference type="Proteomes" id="UP000460272">
    <property type="component" value="Unassembled WGS sequence"/>
</dbReference>
<evidence type="ECO:0008006" key="3">
    <source>
        <dbReference type="Google" id="ProtNLM"/>
    </source>
</evidence>
<evidence type="ECO:0000313" key="1">
    <source>
        <dbReference type="EMBL" id="TVZ04152.1"/>
    </source>
</evidence>
<name>A0A6P2BYG1_9ACTN</name>
<keyword evidence="2" id="KW-1185">Reference proteome</keyword>
<reference evidence="1 2" key="1">
    <citation type="submission" date="2018-11" db="EMBL/GenBank/DDBJ databases">
        <title>Trebonia kvetii gen.nov., sp.nov., a novel acidophilic actinobacterium, and proposal of the new actinobacterial family Treboniaceae fam. nov.</title>
        <authorList>
            <person name="Rapoport D."/>
            <person name="Sagova-Mareckova M."/>
            <person name="Sedlacek I."/>
            <person name="Provaznik J."/>
            <person name="Kralova S."/>
            <person name="Pavlinic D."/>
            <person name="Benes V."/>
            <person name="Kopecky J."/>
        </authorList>
    </citation>
    <scope>NUCLEOTIDE SEQUENCE [LARGE SCALE GENOMIC DNA]</scope>
    <source>
        <strain evidence="1 2">15Tr583</strain>
    </source>
</reference>
<evidence type="ECO:0000313" key="2">
    <source>
        <dbReference type="Proteomes" id="UP000460272"/>
    </source>
</evidence>
<protein>
    <recommendedName>
        <fullName evidence="3">PH domain-containing protein</fullName>
    </recommendedName>
</protein>
<dbReference type="AlphaFoldDB" id="A0A6P2BYG1"/>
<gene>
    <name evidence="1" type="ORF">EAS64_17290</name>
</gene>
<dbReference type="EMBL" id="RPFW01000003">
    <property type="protein sequence ID" value="TVZ04152.1"/>
    <property type="molecule type" value="Genomic_DNA"/>
</dbReference>
<accession>A0A6P2BYG1</accession>
<proteinExistence type="predicted"/>